<dbReference type="EMBL" id="AMGW01000004">
    <property type="protein sequence ID" value="EXJ58899.1"/>
    <property type="molecule type" value="Genomic_DNA"/>
</dbReference>
<reference evidence="1 2" key="1">
    <citation type="submission" date="2013-03" db="EMBL/GenBank/DDBJ databases">
        <title>The Genome Sequence of Cladophialophora yegresii CBS 114405.</title>
        <authorList>
            <consortium name="The Broad Institute Genomics Platform"/>
            <person name="Cuomo C."/>
            <person name="de Hoog S."/>
            <person name="Gorbushina A."/>
            <person name="Walker B."/>
            <person name="Young S.K."/>
            <person name="Zeng Q."/>
            <person name="Gargeya S."/>
            <person name="Fitzgerald M."/>
            <person name="Haas B."/>
            <person name="Abouelleil A."/>
            <person name="Allen A.W."/>
            <person name="Alvarado L."/>
            <person name="Arachchi H.M."/>
            <person name="Berlin A.M."/>
            <person name="Chapman S.B."/>
            <person name="Gainer-Dewar J."/>
            <person name="Goldberg J."/>
            <person name="Griggs A."/>
            <person name="Gujja S."/>
            <person name="Hansen M."/>
            <person name="Howarth C."/>
            <person name="Imamovic A."/>
            <person name="Ireland A."/>
            <person name="Larimer J."/>
            <person name="McCowan C."/>
            <person name="Murphy C."/>
            <person name="Pearson M."/>
            <person name="Poon T.W."/>
            <person name="Priest M."/>
            <person name="Roberts A."/>
            <person name="Saif S."/>
            <person name="Shea T."/>
            <person name="Sisk P."/>
            <person name="Sykes S."/>
            <person name="Wortman J."/>
            <person name="Nusbaum C."/>
            <person name="Birren B."/>
        </authorList>
    </citation>
    <scope>NUCLEOTIDE SEQUENCE [LARGE SCALE GENOMIC DNA]</scope>
    <source>
        <strain evidence="1 2">CBS 114405</strain>
    </source>
</reference>
<dbReference type="VEuPathDB" id="FungiDB:A1O7_06329"/>
<evidence type="ECO:0000313" key="1">
    <source>
        <dbReference type="EMBL" id="EXJ58899.1"/>
    </source>
</evidence>
<evidence type="ECO:0000313" key="2">
    <source>
        <dbReference type="Proteomes" id="UP000019473"/>
    </source>
</evidence>
<dbReference type="HOGENOM" id="CLU_2277211_0_0_1"/>
<comment type="caution">
    <text evidence="1">The sequence shown here is derived from an EMBL/GenBank/DDBJ whole genome shotgun (WGS) entry which is preliminary data.</text>
</comment>
<proteinExistence type="predicted"/>
<dbReference type="AlphaFoldDB" id="W9WKB8"/>
<dbReference type="STRING" id="1182544.W9WKB8"/>
<dbReference type="RefSeq" id="XP_007758522.1">
    <property type="nucleotide sequence ID" value="XM_007760332.1"/>
</dbReference>
<dbReference type="Proteomes" id="UP000019473">
    <property type="component" value="Unassembled WGS sequence"/>
</dbReference>
<accession>W9WKB8</accession>
<keyword evidence="2" id="KW-1185">Reference proteome</keyword>
<name>W9WKB8_9EURO</name>
<organism evidence="1 2">
    <name type="scientific">Cladophialophora yegresii CBS 114405</name>
    <dbReference type="NCBI Taxonomy" id="1182544"/>
    <lineage>
        <taxon>Eukaryota</taxon>
        <taxon>Fungi</taxon>
        <taxon>Dikarya</taxon>
        <taxon>Ascomycota</taxon>
        <taxon>Pezizomycotina</taxon>
        <taxon>Eurotiomycetes</taxon>
        <taxon>Chaetothyriomycetidae</taxon>
        <taxon>Chaetothyriales</taxon>
        <taxon>Herpotrichiellaceae</taxon>
        <taxon>Cladophialophora</taxon>
    </lineage>
</organism>
<sequence>MRMTFSTIHNAMCPKLSRGLLHGHLPRSGPTISSGLKQGGTPWIFVKGLASYLMLYRKSRCHDAKVPYSGAEHGYRHKHINTFSDITVKISIFTALGRLSTS</sequence>
<protein>
    <submittedName>
        <fullName evidence="1">Uncharacterized protein</fullName>
    </submittedName>
</protein>
<dbReference type="GeneID" id="19180907"/>
<gene>
    <name evidence="1" type="ORF">A1O7_06329</name>
</gene>